<feature type="transmembrane region" description="Helical" evidence="7">
    <location>
        <begin position="427"/>
        <end position="445"/>
    </location>
</feature>
<dbReference type="AlphaFoldDB" id="A0A1H1U8H3"/>
<protein>
    <submittedName>
        <fullName evidence="9">Drug resistance transporter, EmrB/QacA subfamily</fullName>
    </submittedName>
</protein>
<keyword evidence="5 7" id="KW-0472">Membrane</keyword>
<evidence type="ECO:0000256" key="6">
    <source>
        <dbReference type="SAM" id="MobiDB-lite"/>
    </source>
</evidence>
<feature type="transmembrane region" description="Helical" evidence="7">
    <location>
        <begin position="289"/>
        <end position="314"/>
    </location>
</feature>
<dbReference type="SUPFAM" id="SSF103473">
    <property type="entry name" value="MFS general substrate transporter"/>
    <property type="match status" value="1"/>
</dbReference>
<reference evidence="9 10" key="1">
    <citation type="submission" date="2016-10" db="EMBL/GenBank/DDBJ databases">
        <authorList>
            <person name="de Groot N.N."/>
        </authorList>
    </citation>
    <scope>NUCLEOTIDE SEQUENCE [LARGE SCALE GENOMIC DNA]</scope>
    <source>
        <strain evidence="9 10">DSM 21800</strain>
    </source>
</reference>
<feature type="transmembrane region" description="Helical" evidence="7">
    <location>
        <begin position="355"/>
        <end position="375"/>
    </location>
</feature>
<feature type="region of interest" description="Disordered" evidence="6">
    <location>
        <begin position="489"/>
        <end position="514"/>
    </location>
</feature>
<keyword evidence="2" id="KW-0813">Transport</keyword>
<evidence type="ECO:0000256" key="5">
    <source>
        <dbReference type="ARBA" id="ARBA00023136"/>
    </source>
</evidence>
<dbReference type="EMBL" id="LT629772">
    <property type="protein sequence ID" value="SDS68764.1"/>
    <property type="molecule type" value="Genomic_DNA"/>
</dbReference>
<evidence type="ECO:0000256" key="2">
    <source>
        <dbReference type="ARBA" id="ARBA00022448"/>
    </source>
</evidence>
<proteinExistence type="predicted"/>
<evidence type="ECO:0000313" key="10">
    <source>
        <dbReference type="Proteomes" id="UP000199103"/>
    </source>
</evidence>
<dbReference type="Pfam" id="PF07690">
    <property type="entry name" value="MFS_1"/>
    <property type="match status" value="1"/>
</dbReference>
<keyword evidence="3 7" id="KW-0812">Transmembrane</keyword>
<dbReference type="PANTHER" id="PTHR42718:SF9">
    <property type="entry name" value="MAJOR FACILITATOR SUPERFAMILY MULTIDRUG TRANSPORTER MFSC"/>
    <property type="match status" value="1"/>
</dbReference>
<feature type="transmembrane region" description="Helical" evidence="7">
    <location>
        <begin position="78"/>
        <end position="102"/>
    </location>
</feature>
<dbReference type="GO" id="GO:0005886">
    <property type="term" value="C:plasma membrane"/>
    <property type="evidence" value="ECO:0007669"/>
    <property type="project" value="UniProtKB-SubCell"/>
</dbReference>
<feature type="transmembrane region" description="Helical" evidence="7">
    <location>
        <begin position="457"/>
        <end position="482"/>
    </location>
</feature>
<dbReference type="PANTHER" id="PTHR42718">
    <property type="entry name" value="MAJOR FACILITATOR SUPERFAMILY MULTIDRUG TRANSPORTER MFSC"/>
    <property type="match status" value="1"/>
</dbReference>
<keyword evidence="4 7" id="KW-1133">Transmembrane helix</keyword>
<dbReference type="OrthoDB" id="4668943at2"/>
<feature type="transmembrane region" description="Helical" evidence="7">
    <location>
        <begin position="249"/>
        <end position="268"/>
    </location>
</feature>
<evidence type="ECO:0000259" key="8">
    <source>
        <dbReference type="PROSITE" id="PS50850"/>
    </source>
</evidence>
<organism evidence="9 10">
    <name type="scientific">Microlunatus soli</name>
    <dbReference type="NCBI Taxonomy" id="630515"/>
    <lineage>
        <taxon>Bacteria</taxon>
        <taxon>Bacillati</taxon>
        <taxon>Actinomycetota</taxon>
        <taxon>Actinomycetes</taxon>
        <taxon>Propionibacteriales</taxon>
        <taxon>Propionibacteriaceae</taxon>
        <taxon>Microlunatus</taxon>
    </lineage>
</organism>
<dbReference type="GO" id="GO:0022857">
    <property type="term" value="F:transmembrane transporter activity"/>
    <property type="evidence" value="ECO:0007669"/>
    <property type="project" value="InterPro"/>
</dbReference>
<feature type="transmembrane region" description="Helical" evidence="7">
    <location>
        <begin position="320"/>
        <end position="343"/>
    </location>
</feature>
<dbReference type="PROSITE" id="PS50850">
    <property type="entry name" value="MFS"/>
    <property type="match status" value="1"/>
</dbReference>
<dbReference type="RefSeq" id="WP_091525527.1">
    <property type="nucleotide sequence ID" value="NZ_LT629772.1"/>
</dbReference>
<feature type="transmembrane region" description="Helical" evidence="7">
    <location>
        <begin position="166"/>
        <end position="186"/>
    </location>
</feature>
<feature type="transmembrane region" description="Helical" evidence="7">
    <location>
        <begin position="12"/>
        <end position="38"/>
    </location>
</feature>
<feature type="domain" description="Major facilitator superfamily (MFS) profile" evidence="8">
    <location>
        <begin position="12"/>
        <end position="487"/>
    </location>
</feature>
<dbReference type="Gene3D" id="1.20.1250.20">
    <property type="entry name" value="MFS general substrate transporter like domains"/>
    <property type="match status" value="1"/>
</dbReference>
<evidence type="ECO:0000256" key="4">
    <source>
        <dbReference type="ARBA" id="ARBA00022989"/>
    </source>
</evidence>
<comment type="subcellular location">
    <subcellularLocation>
        <location evidence="1">Cell membrane</location>
        <topology evidence="1">Multi-pass membrane protein</topology>
    </subcellularLocation>
</comment>
<evidence type="ECO:0000256" key="3">
    <source>
        <dbReference type="ARBA" id="ARBA00022692"/>
    </source>
</evidence>
<sequence length="514" mass="51972">MIIGNRSRRWAGLAVLAASLAMIVLDGTVVGVALPTVIADLHLDLTDAQWVNSLYSVVFAALLITAGRIGDRFGRRRLLLIGLAVFVLGSVCAALSSGIGALLGARALQGLGGALVLPSTLSAVNATFRGRDRATAFGIWGAVMSGAAALGPLLGGWLTQLGSWRLVFWVNVPIGILVLVAAILLVDENRSGAVGRAGLDIGGTLLSAAGLGLIVFGLIESSTLGWWRPKAVLDLPGLSWPTTAPISPVPVAIAVGGLLLFAFVGWESRRRRIGRATVLDLGLFGIRTFVFGNVTAMLVAVGEFALVFVLPLFLITSLGLSTLAAGLVLAAMAAGAFVSGAAARHLAAAIGATRVVVLGLALEVVGAALTAVTVGLSGPGWSVALTLLPYGLGLGLASAQLTSTTLRDIPTDRSGSGSATQSTVRQLGSALGSAVGGATLAGVLGGRATPGPDTDPATFATAGAAAIWASVSILAIALVAAWRLDRVSGRRPDQPINVGDGGTTSRPTASYRRG</sequence>
<dbReference type="Proteomes" id="UP000199103">
    <property type="component" value="Chromosome I"/>
</dbReference>
<dbReference type="STRING" id="630515.SAMN04489812_2683"/>
<gene>
    <name evidence="9" type="ORF">SAMN04489812_2683</name>
</gene>
<feature type="transmembrane region" description="Helical" evidence="7">
    <location>
        <begin position="387"/>
        <end position="406"/>
    </location>
</feature>
<evidence type="ECO:0000256" key="7">
    <source>
        <dbReference type="SAM" id="Phobius"/>
    </source>
</evidence>
<feature type="transmembrane region" description="Helical" evidence="7">
    <location>
        <begin position="135"/>
        <end position="154"/>
    </location>
</feature>
<name>A0A1H1U8H3_9ACTN</name>
<evidence type="ECO:0000256" key="1">
    <source>
        <dbReference type="ARBA" id="ARBA00004651"/>
    </source>
</evidence>
<dbReference type="CDD" id="cd17321">
    <property type="entry name" value="MFS_MMR_MDR_like"/>
    <property type="match status" value="1"/>
</dbReference>
<feature type="transmembrane region" description="Helical" evidence="7">
    <location>
        <begin position="50"/>
        <end position="66"/>
    </location>
</feature>
<dbReference type="Gene3D" id="1.20.1720.10">
    <property type="entry name" value="Multidrug resistance protein D"/>
    <property type="match status" value="1"/>
</dbReference>
<feature type="transmembrane region" description="Helical" evidence="7">
    <location>
        <begin position="108"/>
        <end position="128"/>
    </location>
</feature>
<evidence type="ECO:0000313" key="9">
    <source>
        <dbReference type="EMBL" id="SDS68764.1"/>
    </source>
</evidence>
<dbReference type="InterPro" id="IPR036259">
    <property type="entry name" value="MFS_trans_sf"/>
</dbReference>
<dbReference type="InterPro" id="IPR020846">
    <property type="entry name" value="MFS_dom"/>
</dbReference>
<dbReference type="InterPro" id="IPR011701">
    <property type="entry name" value="MFS"/>
</dbReference>
<accession>A0A1H1U8H3</accession>
<keyword evidence="10" id="KW-1185">Reference proteome</keyword>
<dbReference type="PRINTS" id="PR01036">
    <property type="entry name" value="TCRTETB"/>
</dbReference>
<feature type="transmembrane region" description="Helical" evidence="7">
    <location>
        <begin position="198"/>
        <end position="219"/>
    </location>
</feature>